<comment type="caution">
    <text evidence="3">The sequence shown here is derived from an EMBL/GenBank/DDBJ whole genome shotgun (WGS) entry which is preliminary data.</text>
</comment>
<dbReference type="InterPro" id="IPR052728">
    <property type="entry name" value="O2_lipid_transport_reg"/>
</dbReference>
<dbReference type="Proteomes" id="UP001176961">
    <property type="component" value="Unassembled WGS sequence"/>
</dbReference>
<dbReference type="EMBL" id="CATQJL010000001">
    <property type="protein sequence ID" value="CAJ0589201.1"/>
    <property type="molecule type" value="Genomic_DNA"/>
</dbReference>
<proteinExistence type="predicted"/>
<feature type="transmembrane region" description="Helical" evidence="1">
    <location>
        <begin position="245"/>
        <end position="264"/>
    </location>
</feature>
<dbReference type="InterPro" id="IPR006621">
    <property type="entry name" value="Nose-resist-to-fluoxetine_N"/>
</dbReference>
<evidence type="ECO:0000313" key="4">
    <source>
        <dbReference type="Proteomes" id="UP001176961"/>
    </source>
</evidence>
<keyword evidence="1" id="KW-1133">Transmembrane helix</keyword>
<dbReference type="AlphaFoldDB" id="A0AA36DL20"/>
<dbReference type="PANTHER" id="PTHR11161">
    <property type="entry name" value="O-ACYLTRANSFERASE"/>
    <property type="match status" value="1"/>
</dbReference>
<protein>
    <recommendedName>
        <fullName evidence="2">Nose resistant-to-fluoxetine protein N-terminal domain-containing protein</fullName>
    </recommendedName>
</protein>
<feature type="transmembrane region" description="Helical" evidence="1">
    <location>
        <begin position="187"/>
        <end position="213"/>
    </location>
</feature>
<keyword evidence="1" id="KW-0472">Membrane</keyword>
<keyword evidence="4" id="KW-1185">Reference proteome</keyword>
<gene>
    <name evidence="3" type="ORF">CYNAS_LOCUS1184</name>
</gene>
<evidence type="ECO:0000313" key="3">
    <source>
        <dbReference type="EMBL" id="CAJ0589201.1"/>
    </source>
</evidence>
<evidence type="ECO:0000256" key="1">
    <source>
        <dbReference type="SAM" id="Phobius"/>
    </source>
</evidence>
<accession>A0AA36DL20</accession>
<evidence type="ECO:0000259" key="2">
    <source>
        <dbReference type="SMART" id="SM00703"/>
    </source>
</evidence>
<reference evidence="3" key="1">
    <citation type="submission" date="2023-07" db="EMBL/GenBank/DDBJ databases">
        <authorList>
            <consortium name="CYATHOMIX"/>
        </authorList>
    </citation>
    <scope>NUCLEOTIDE SEQUENCE</scope>
    <source>
        <strain evidence="3">N/A</strain>
    </source>
</reference>
<sequence length="265" mass="29610">MMVGQLPRLLQQPIPLPFNPAKILNETELTQGCLMDVTSFSTGVTRFTSTFAACRQQGKCTEAQQKVLDDNIFAIKQLDAFGKIPSGILDLTLVSSGSYSECMDVEAPYQVQYCYATSEITNMTGLAPKEVGMPSNFKVGPRLAVCMPERCTSKDITSFLNAANSQTLLPAEFSGISCVPKHNTYSLAFWIYMSVLGFFVSWAIVATAVDYVWQNHYKDKEQNKGDLEKFLIFAKAWEKMVDFDMAVVIFIARFLYITAVLLILY</sequence>
<dbReference type="SMART" id="SM00703">
    <property type="entry name" value="NRF"/>
    <property type="match status" value="1"/>
</dbReference>
<keyword evidence="1" id="KW-0812">Transmembrane</keyword>
<dbReference type="Pfam" id="PF20146">
    <property type="entry name" value="NRF"/>
    <property type="match status" value="1"/>
</dbReference>
<name>A0AA36DL20_CYLNA</name>
<organism evidence="3 4">
    <name type="scientific">Cylicocyclus nassatus</name>
    <name type="common">Nematode worm</name>
    <dbReference type="NCBI Taxonomy" id="53992"/>
    <lineage>
        <taxon>Eukaryota</taxon>
        <taxon>Metazoa</taxon>
        <taxon>Ecdysozoa</taxon>
        <taxon>Nematoda</taxon>
        <taxon>Chromadorea</taxon>
        <taxon>Rhabditida</taxon>
        <taxon>Rhabditina</taxon>
        <taxon>Rhabditomorpha</taxon>
        <taxon>Strongyloidea</taxon>
        <taxon>Strongylidae</taxon>
        <taxon>Cylicocyclus</taxon>
    </lineage>
</organism>
<feature type="domain" description="Nose resistant-to-fluoxetine protein N-terminal" evidence="2">
    <location>
        <begin position="30"/>
        <end position="180"/>
    </location>
</feature>
<dbReference type="PANTHER" id="PTHR11161:SF0">
    <property type="entry name" value="O-ACYLTRANSFERASE LIKE PROTEIN"/>
    <property type="match status" value="1"/>
</dbReference>